<accession>A0AAV7WEJ4</accession>
<dbReference type="InterPro" id="IPR043502">
    <property type="entry name" value="DNA/RNA_pol_sf"/>
</dbReference>
<evidence type="ECO:0000256" key="2">
    <source>
        <dbReference type="ARBA" id="ARBA00012180"/>
    </source>
</evidence>
<reference evidence="4" key="1">
    <citation type="journal article" date="2022" name="bioRxiv">
        <title>Sequencing and chromosome-scale assembly of the giantPleurodeles waltlgenome.</title>
        <authorList>
            <person name="Brown T."/>
            <person name="Elewa A."/>
            <person name="Iarovenko S."/>
            <person name="Subramanian E."/>
            <person name="Araus A.J."/>
            <person name="Petzold A."/>
            <person name="Susuki M."/>
            <person name="Suzuki K.-i.T."/>
            <person name="Hayashi T."/>
            <person name="Toyoda A."/>
            <person name="Oliveira C."/>
            <person name="Osipova E."/>
            <person name="Leigh N.D."/>
            <person name="Simon A."/>
            <person name="Yun M.H."/>
        </authorList>
    </citation>
    <scope>NUCLEOTIDE SEQUENCE</scope>
    <source>
        <strain evidence="4">20211129_DDA</strain>
        <tissue evidence="4">Liver</tissue>
    </source>
</reference>
<evidence type="ECO:0000259" key="3">
    <source>
        <dbReference type="PROSITE" id="PS50878"/>
    </source>
</evidence>
<protein>
    <recommendedName>
        <fullName evidence="2">ribonuclease H</fullName>
        <ecNumber evidence="2">3.1.26.4</ecNumber>
    </recommendedName>
</protein>
<comment type="caution">
    <text evidence="4">The sequence shown here is derived from an EMBL/GenBank/DDBJ whole genome shotgun (WGS) entry which is preliminary data.</text>
</comment>
<dbReference type="EMBL" id="JANPWB010000002">
    <property type="protein sequence ID" value="KAJ1211416.1"/>
    <property type="molecule type" value="Genomic_DNA"/>
</dbReference>
<keyword evidence="5" id="KW-1185">Reference proteome</keyword>
<dbReference type="SUPFAM" id="SSF56672">
    <property type="entry name" value="DNA/RNA polymerases"/>
    <property type="match status" value="1"/>
</dbReference>
<dbReference type="CDD" id="cd01650">
    <property type="entry name" value="RT_nLTR_like"/>
    <property type="match status" value="1"/>
</dbReference>
<gene>
    <name evidence="4" type="ORF">NDU88_006776</name>
</gene>
<evidence type="ECO:0000313" key="4">
    <source>
        <dbReference type="EMBL" id="KAJ1211416.1"/>
    </source>
</evidence>
<dbReference type="PROSITE" id="PS50878">
    <property type="entry name" value="RT_POL"/>
    <property type="match status" value="1"/>
</dbReference>
<dbReference type="GO" id="GO:0004523">
    <property type="term" value="F:RNA-DNA hybrid ribonuclease activity"/>
    <property type="evidence" value="ECO:0007669"/>
    <property type="project" value="UniProtKB-EC"/>
</dbReference>
<name>A0AAV7WEJ4_PLEWA</name>
<dbReference type="EC" id="3.1.26.4" evidence="2"/>
<dbReference type="Gene3D" id="3.30.70.270">
    <property type="match status" value="1"/>
</dbReference>
<dbReference type="PANTHER" id="PTHR33332">
    <property type="entry name" value="REVERSE TRANSCRIPTASE DOMAIN-CONTAINING PROTEIN"/>
    <property type="match status" value="1"/>
</dbReference>
<dbReference type="AlphaFoldDB" id="A0AAV7WEJ4"/>
<dbReference type="Proteomes" id="UP001066276">
    <property type="component" value="Chromosome 1_2"/>
</dbReference>
<comment type="similarity">
    <text evidence="1">Belongs to the beta type-B retroviral polymerase family. HERV class-II K(HML-2) pol subfamily.</text>
</comment>
<evidence type="ECO:0000256" key="1">
    <source>
        <dbReference type="ARBA" id="ARBA00010879"/>
    </source>
</evidence>
<dbReference type="Pfam" id="PF00078">
    <property type="entry name" value="RVT_1"/>
    <property type="match status" value="1"/>
</dbReference>
<dbReference type="InterPro" id="IPR043128">
    <property type="entry name" value="Rev_trsase/Diguanyl_cyclase"/>
</dbReference>
<proteinExistence type="inferred from homology"/>
<dbReference type="InterPro" id="IPR000477">
    <property type="entry name" value="RT_dom"/>
</dbReference>
<organism evidence="4 5">
    <name type="scientific">Pleurodeles waltl</name>
    <name type="common">Iberian ribbed newt</name>
    <dbReference type="NCBI Taxonomy" id="8319"/>
    <lineage>
        <taxon>Eukaryota</taxon>
        <taxon>Metazoa</taxon>
        <taxon>Chordata</taxon>
        <taxon>Craniata</taxon>
        <taxon>Vertebrata</taxon>
        <taxon>Euteleostomi</taxon>
        <taxon>Amphibia</taxon>
        <taxon>Batrachia</taxon>
        <taxon>Caudata</taxon>
        <taxon>Salamandroidea</taxon>
        <taxon>Salamandridae</taxon>
        <taxon>Pleurodelinae</taxon>
        <taxon>Pleurodeles</taxon>
    </lineage>
</organism>
<feature type="domain" description="Reverse transcriptase" evidence="3">
    <location>
        <begin position="1"/>
        <end position="252"/>
    </location>
</feature>
<evidence type="ECO:0000313" key="5">
    <source>
        <dbReference type="Proteomes" id="UP001066276"/>
    </source>
</evidence>
<sequence length="280" mass="30932">MADPNDLKNFRPISLLPFPAKVIEKIVNKQLTAFLEANNSLDPSQSGFRANHSPETALIAVTDDIRTLMDNGETSALNLLDLSAAFDTVCHRTLTSRLRTTGILGQALDWIISFLSNRTQRVHLPPFCSEPTEIICGVPQGSSLSPTLFNIYMSPLAAIARKHNINIISYADDTQLILSLTKDPTTAKTNLQEGMQDVAEWMKLSRLKLNSEKTEVLILGHSPSAWDDSWWPTALGTAPTPSSHARNLGFILDPLLTMTKQVNAVSSSCFNTLRMLRKIF</sequence>